<dbReference type="NCBIfam" id="TIGR01208">
    <property type="entry name" value="rmlA_long"/>
    <property type="match status" value="1"/>
</dbReference>
<dbReference type="CDD" id="cd04189">
    <property type="entry name" value="G1P_TT_long"/>
    <property type="match status" value="1"/>
</dbReference>
<keyword evidence="2" id="KW-0548">Nucleotidyltransferase</keyword>
<dbReference type="EC" id="2.7.7.24" evidence="2"/>
<dbReference type="Pfam" id="PF00483">
    <property type="entry name" value="NTP_transferase"/>
    <property type="match status" value="1"/>
</dbReference>
<dbReference type="Gene3D" id="2.160.10.10">
    <property type="entry name" value="Hexapeptide repeat proteins"/>
    <property type="match status" value="1"/>
</dbReference>
<dbReference type="InterPro" id="IPR005835">
    <property type="entry name" value="NTP_transferase_dom"/>
</dbReference>
<dbReference type="EMBL" id="JAATEL010000021">
    <property type="protein sequence ID" value="NJP16365.1"/>
    <property type="molecule type" value="Genomic_DNA"/>
</dbReference>
<dbReference type="InterPro" id="IPR029044">
    <property type="entry name" value="Nucleotide-diphossugar_trans"/>
</dbReference>
<dbReference type="Proteomes" id="UP000635996">
    <property type="component" value="Unassembled WGS sequence"/>
</dbReference>
<proteinExistence type="predicted"/>
<comment type="caution">
    <text evidence="2">The sequence shown here is derived from an EMBL/GenBank/DDBJ whole genome shotgun (WGS) entry which is preliminary data.</text>
</comment>
<protein>
    <submittedName>
        <fullName evidence="2">Glucose-1-phosphate thymidylyltransferase</fullName>
        <ecNumber evidence="2">2.7.7.24</ecNumber>
    </submittedName>
</protein>
<keyword evidence="3" id="KW-1185">Reference proteome</keyword>
<reference evidence="2 3" key="1">
    <citation type="submission" date="2020-03" db="EMBL/GenBank/DDBJ databases">
        <title>WGS of actinomycetes isolated from Thailand.</title>
        <authorList>
            <person name="Thawai C."/>
        </authorList>
    </citation>
    <scope>NUCLEOTIDE SEQUENCE [LARGE SCALE GENOMIC DNA]</scope>
    <source>
        <strain evidence="2 3">NBRC 13905</strain>
    </source>
</reference>
<dbReference type="RefSeq" id="WP_168132030.1">
    <property type="nucleotide sequence ID" value="NZ_BMVZ01000021.1"/>
</dbReference>
<dbReference type="Gene3D" id="3.90.550.10">
    <property type="entry name" value="Spore Coat Polysaccharide Biosynthesis Protein SpsA, Chain A"/>
    <property type="match status" value="1"/>
</dbReference>
<dbReference type="PANTHER" id="PTHR42883:SF2">
    <property type="entry name" value="THYMIDYLYLTRANSFERASE"/>
    <property type="match status" value="1"/>
</dbReference>
<sequence length="353" mass="37050">MKALVLSGGTGTRLRPLTHSMPKQLMPVAGRPILLHCLDNIRAIGITEVGIVVGEHAEAIEAAVGDGSALGLDITYLRQEAPLGLAHCVLLARDFLGADDFVLYLGDNVLVPGIAEAAADFRRRRPAAQLMLAKVADPRAYGVAELESDGRIRALVEKPRQPRSDLAVIGVYFFTPAVHAAVRATTPSDRGELEITDAIGRLLHTGQRVVGAEYAGYWKDAGSPDDLLESNRVLLAAVRAEVRGTVDRATALHGPVVIEEGAVVTRSQLTGPVVIGAGSRVNGSTVGPHVTLGRECLLQDAGISDSIVLDGVSIQGVRGLSGSLIGRSATVRTAGPAHRRLIIGDHCRAEVAA</sequence>
<feature type="domain" description="Nucleotidyl transferase" evidence="1">
    <location>
        <begin position="2"/>
        <end position="233"/>
    </location>
</feature>
<dbReference type="SUPFAM" id="SSF53448">
    <property type="entry name" value="Nucleotide-diphospho-sugar transferases"/>
    <property type="match status" value="1"/>
</dbReference>
<dbReference type="PANTHER" id="PTHR42883">
    <property type="entry name" value="GLUCOSE-1-PHOSPHATE THYMIDYLTRANSFERASE"/>
    <property type="match status" value="1"/>
</dbReference>
<organism evidence="2 3">
    <name type="scientific">Streptomyces thermoviolaceus subsp. thermoviolaceus</name>
    <dbReference type="NCBI Taxonomy" id="66860"/>
    <lineage>
        <taxon>Bacteria</taxon>
        <taxon>Bacillati</taxon>
        <taxon>Actinomycetota</taxon>
        <taxon>Actinomycetes</taxon>
        <taxon>Kitasatosporales</taxon>
        <taxon>Streptomycetaceae</taxon>
        <taxon>Streptomyces</taxon>
    </lineage>
</organism>
<evidence type="ECO:0000259" key="1">
    <source>
        <dbReference type="Pfam" id="PF00483"/>
    </source>
</evidence>
<evidence type="ECO:0000313" key="3">
    <source>
        <dbReference type="Proteomes" id="UP000635996"/>
    </source>
</evidence>
<name>A0ABX0YZ67_STRTL</name>
<dbReference type="InterPro" id="IPR005908">
    <property type="entry name" value="G1P_thy_trans_l"/>
</dbReference>
<evidence type="ECO:0000313" key="2">
    <source>
        <dbReference type="EMBL" id="NJP16365.1"/>
    </source>
</evidence>
<accession>A0ABX0YZ67</accession>
<keyword evidence="2" id="KW-0808">Transferase</keyword>
<dbReference type="GO" id="GO:0008879">
    <property type="term" value="F:glucose-1-phosphate thymidylyltransferase activity"/>
    <property type="evidence" value="ECO:0007669"/>
    <property type="project" value="UniProtKB-EC"/>
</dbReference>
<gene>
    <name evidence="2" type="ORF">HCJ95_19300</name>
</gene>